<dbReference type="Proteomes" id="UP001239445">
    <property type="component" value="Unassembled WGS sequence"/>
</dbReference>
<dbReference type="InterPro" id="IPR050869">
    <property type="entry name" value="H3K4_H4K5_MeTrfase"/>
</dbReference>
<accession>A0AAJ0BH83</accession>
<evidence type="ECO:0000313" key="3">
    <source>
        <dbReference type="Proteomes" id="UP001239445"/>
    </source>
</evidence>
<evidence type="ECO:0000259" key="1">
    <source>
        <dbReference type="PROSITE" id="PS50280"/>
    </source>
</evidence>
<proteinExistence type="predicted"/>
<comment type="caution">
    <text evidence="2">The sequence shown here is derived from an EMBL/GenBank/DDBJ whole genome shotgun (WGS) entry which is preliminary data.</text>
</comment>
<keyword evidence="3" id="KW-1185">Reference proteome</keyword>
<dbReference type="EMBL" id="MU839829">
    <property type="protein sequence ID" value="KAK1758229.1"/>
    <property type="molecule type" value="Genomic_DNA"/>
</dbReference>
<dbReference type="PANTHER" id="PTHR12197">
    <property type="entry name" value="HISTONE-LYSINE N-METHYLTRANSFERASE SMYD"/>
    <property type="match status" value="1"/>
</dbReference>
<sequence length="348" mass="37065">MTQLPTRYLSNAPQNLPAVRIGFVNGEVGLGLFAARDFAKDEFIFTEAPILTARFNENFAADRSLMASQLRAYTDALARHRDELVVAYPRLAARFAIAPPVWEEARVVLDERENSRMGGFLVHGRYAGCGLTGEEYEAYTGRLRKKVVGMTGGVSEEARQLAILDFFKNYAFEVKRDVSAGGAMPTVVTTGVASVVSSVVGGGKGGGAVVSAAPSAATRHACIFLLGSLVNHCCTPPPPVPEGSSSPRLLYGIRLGGGSGSSDTTGTDEQDLQDTPPVGPNCSWRIGPSGLARFVPAGHICVQARRDIRAGEELTWDYGKRHKGFDCACETCKSSSRLGGFVSQCGVI</sequence>
<dbReference type="Pfam" id="PF00856">
    <property type="entry name" value="SET"/>
    <property type="match status" value="1"/>
</dbReference>
<dbReference type="AlphaFoldDB" id="A0AAJ0BH83"/>
<name>A0AAJ0BH83_9PEZI</name>
<dbReference type="PROSITE" id="PS50280">
    <property type="entry name" value="SET"/>
    <property type="match status" value="1"/>
</dbReference>
<reference evidence="2" key="1">
    <citation type="submission" date="2023-06" db="EMBL/GenBank/DDBJ databases">
        <title>Genome-scale phylogeny and comparative genomics of the fungal order Sordariales.</title>
        <authorList>
            <consortium name="Lawrence Berkeley National Laboratory"/>
            <person name="Hensen N."/>
            <person name="Bonometti L."/>
            <person name="Westerberg I."/>
            <person name="Brannstrom I.O."/>
            <person name="Guillou S."/>
            <person name="Cros-Aarteil S."/>
            <person name="Calhoun S."/>
            <person name="Haridas S."/>
            <person name="Kuo A."/>
            <person name="Mondo S."/>
            <person name="Pangilinan J."/>
            <person name="Riley R."/>
            <person name="Labutti K."/>
            <person name="Andreopoulos B."/>
            <person name="Lipzen A."/>
            <person name="Chen C."/>
            <person name="Yanf M."/>
            <person name="Daum C."/>
            <person name="Ng V."/>
            <person name="Clum A."/>
            <person name="Steindorff A."/>
            <person name="Ohm R."/>
            <person name="Martin F."/>
            <person name="Silar P."/>
            <person name="Natvig D."/>
            <person name="Lalanne C."/>
            <person name="Gautier V."/>
            <person name="Ament-Velasquez S.L."/>
            <person name="Kruys A."/>
            <person name="Hutchinson M.I."/>
            <person name="Powell A.J."/>
            <person name="Barry K."/>
            <person name="Miller A.N."/>
            <person name="Grigoriev I.V."/>
            <person name="Debuchy R."/>
            <person name="Gladieux P."/>
            <person name="Thoren M.H."/>
            <person name="Johannesson H."/>
        </authorList>
    </citation>
    <scope>NUCLEOTIDE SEQUENCE</scope>
    <source>
        <strain evidence="2">PSN4</strain>
    </source>
</reference>
<organism evidence="2 3">
    <name type="scientific">Echria macrotheca</name>
    <dbReference type="NCBI Taxonomy" id="438768"/>
    <lineage>
        <taxon>Eukaryota</taxon>
        <taxon>Fungi</taxon>
        <taxon>Dikarya</taxon>
        <taxon>Ascomycota</taxon>
        <taxon>Pezizomycotina</taxon>
        <taxon>Sordariomycetes</taxon>
        <taxon>Sordariomycetidae</taxon>
        <taxon>Sordariales</taxon>
        <taxon>Schizotheciaceae</taxon>
        <taxon>Echria</taxon>
    </lineage>
</organism>
<dbReference type="InterPro" id="IPR001214">
    <property type="entry name" value="SET_dom"/>
</dbReference>
<feature type="domain" description="SET" evidence="1">
    <location>
        <begin position="17"/>
        <end position="319"/>
    </location>
</feature>
<dbReference type="GO" id="GO:0005634">
    <property type="term" value="C:nucleus"/>
    <property type="evidence" value="ECO:0007669"/>
    <property type="project" value="TreeGrafter"/>
</dbReference>
<dbReference type="PANTHER" id="PTHR12197:SF294">
    <property type="entry name" value="POTENTIAL PROTEIN LYSINE METHYLTRANSFERASE SET6"/>
    <property type="match status" value="1"/>
</dbReference>
<dbReference type="Gene3D" id="2.170.270.10">
    <property type="entry name" value="SET domain"/>
    <property type="match status" value="1"/>
</dbReference>
<evidence type="ECO:0000313" key="2">
    <source>
        <dbReference type="EMBL" id="KAK1758229.1"/>
    </source>
</evidence>
<dbReference type="SUPFAM" id="SSF82199">
    <property type="entry name" value="SET domain"/>
    <property type="match status" value="2"/>
</dbReference>
<dbReference type="SMART" id="SM00317">
    <property type="entry name" value="SET"/>
    <property type="match status" value="1"/>
</dbReference>
<protein>
    <recommendedName>
        <fullName evidence="1">SET domain-containing protein</fullName>
    </recommendedName>
</protein>
<gene>
    <name evidence="2" type="ORF">QBC47DRAFT_134604</name>
</gene>
<dbReference type="InterPro" id="IPR046341">
    <property type="entry name" value="SET_dom_sf"/>
</dbReference>